<proteinExistence type="predicted"/>
<gene>
    <name evidence="1" type="ORF">WN944_018339</name>
</gene>
<sequence>MLTIAGNAQYHIHKVAYEYLKHVGNNMWDLAMEKRDKKLIEQLSALPPIRC</sequence>
<protein>
    <recommendedName>
        <fullName evidence="3">NADH dehydrogenase [ubiquinone] 1 alpha subcomplex subunit 1</fullName>
    </recommendedName>
</protein>
<dbReference type="EMBL" id="JBCGBO010000007">
    <property type="protein sequence ID" value="KAK9186950.1"/>
    <property type="molecule type" value="Genomic_DNA"/>
</dbReference>
<accession>A0AAP0QE22</accession>
<dbReference type="AlphaFoldDB" id="A0AAP0QE22"/>
<keyword evidence="2" id="KW-1185">Reference proteome</keyword>
<evidence type="ECO:0000313" key="2">
    <source>
        <dbReference type="Proteomes" id="UP001428341"/>
    </source>
</evidence>
<dbReference type="Proteomes" id="UP001428341">
    <property type="component" value="Unassembled WGS sequence"/>
</dbReference>
<evidence type="ECO:0008006" key="3">
    <source>
        <dbReference type="Google" id="ProtNLM"/>
    </source>
</evidence>
<evidence type="ECO:0000313" key="1">
    <source>
        <dbReference type="EMBL" id="KAK9186950.1"/>
    </source>
</evidence>
<comment type="caution">
    <text evidence="1">The sequence shown here is derived from an EMBL/GenBank/DDBJ whole genome shotgun (WGS) entry which is preliminary data.</text>
</comment>
<name>A0AAP0QE22_9ROSI</name>
<organism evidence="1 2">
    <name type="scientific">Citrus x changshan-huyou</name>
    <dbReference type="NCBI Taxonomy" id="2935761"/>
    <lineage>
        <taxon>Eukaryota</taxon>
        <taxon>Viridiplantae</taxon>
        <taxon>Streptophyta</taxon>
        <taxon>Embryophyta</taxon>
        <taxon>Tracheophyta</taxon>
        <taxon>Spermatophyta</taxon>
        <taxon>Magnoliopsida</taxon>
        <taxon>eudicotyledons</taxon>
        <taxon>Gunneridae</taxon>
        <taxon>Pentapetalae</taxon>
        <taxon>rosids</taxon>
        <taxon>malvids</taxon>
        <taxon>Sapindales</taxon>
        <taxon>Rutaceae</taxon>
        <taxon>Aurantioideae</taxon>
        <taxon>Citrus</taxon>
    </lineage>
</organism>
<reference evidence="1 2" key="1">
    <citation type="submission" date="2024-05" db="EMBL/GenBank/DDBJ databases">
        <title>Haplotype-resolved chromosome-level genome assembly of Huyou (Citrus changshanensis).</title>
        <authorList>
            <person name="Miao C."/>
            <person name="Chen W."/>
            <person name="Wu Y."/>
            <person name="Wang L."/>
            <person name="Zhao S."/>
            <person name="Grierson D."/>
            <person name="Xu C."/>
            <person name="Chen K."/>
        </authorList>
    </citation>
    <scope>NUCLEOTIDE SEQUENCE [LARGE SCALE GENOMIC DNA]</scope>
    <source>
        <strain evidence="1">01-14</strain>
        <tissue evidence="1">Leaf</tissue>
    </source>
</reference>